<keyword evidence="1" id="KW-0813">Transport</keyword>
<organism evidence="11 12">
    <name type="scientific">Gordonia humi</name>
    <dbReference type="NCBI Taxonomy" id="686429"/>
    <lineage>
        <taxon>Bacteria</taxon>
        <taxon>Bacillati</taxon>
        <taxon>Actinomycetota</taxon>
        <taxon>Actinomycetes</taxon>
        <taxon>Mycobacteriales</taxon>
        <taxon>Gordoniaceae</taxon>
        <taxon>Gordonia</taxon>
    </lineage>
</organism>
<dbReference type="InterPro" id="IPR008995">
    <property type="entry name" value="Mo/tungstate-bd_C_term_dom"/>
</dbReference>
<evidence type="ECO:0000256" key="7">
    <source>
        <dbReference type="ARBA" id="ARBA00023065"/>
    </source>
</evidence>
<protein>
    <recommendedName>
        <fullName evidence="9">ABC-type quaternary amine transporter</fullName>
        <ecNumber evidence="9">7.6.2.9</ecNumber>
    </recommendedName>
</protein>
<dbReference type="InterPro" id="IPR027417">
    <property type="entry name" value="P-loop_NTPase"/>
</dbReference>
<comment type="caution">
    <text evidence="11">The sequence shown here is derived from an EMBL/GenBank/DDBJ whole genome shotgun (WGS) entry which is preliminary data.</text>
</comment>
<sequence>MLTLTDVSIRYGAREVVHDVDWEVGGSSLVTALLGPSGCGKSTLLRAIAGLEPVAAGTLAYDGADLARVPVHRRDFGVVFQDGQLFAGRSVGQNVAYGLARRGMGRRAARERVDELLDLVQLPGFADRRVGELSGGQAQRVALARALAPRPRLMLLDEPLAALDRRLRDDLAVAIADIVRASRTPTVVVTHDHGEAALMADVVSVMREGTIVDTAPPQRLWRRPADEWTASFLGASDIVDGEVSGGRLTTGFGDIAIDDGLSDVPAGPCRVALRPDSLRADPDPGSEATVVRAAPLIGSWRLVVDVAGRWVDAIADRPVREGDRVSLTPMPERIGVVRA</sequence>
<evidence type="ECO:0000256" key="9">
    <source>
        <dbReference type="ARBA" id="ARBA00066388"/>
    </source>
</evidence>
<dbReference type="InterPro" id="IPR050093">
    <property type="entry name" value="ABC_SmlMolc_Importer"/>
</dbReference>
<dbReference type="CDD" id="cd03259">
    <property type="entry name" value="ABC_Carb_Solutes_like"/>
    <property type="match status" value="1"/>
</dbReference>
<dbReference type="FunFam" id="3.40.50.300:FF:000425">
    <property type="entry name" value="Probable ABC transporter, ATP-binding subunit"/>
    <property type="match status" value="1"/>
</dbReference>
<proteinExistence type="predicted"/>
<dbReference type="AlphaFoldDB" id="A0A840F4D5"/>
<evidence type="ECO:0000256" key="5">
    <source>
        <dbReference type="ARBA" id="ARBA00022840"/>
    </source>
</evidence>
<accession>A0A840F4D5</accession>
<dbReference type="SUPFAM" id="SSF52540">
    <property type="entry name" value="P-loop containing nucleoside triphosphate hydrolases"/>
    <property type="match status" value="1"/>
</dbReference>
<feature type="domain" description="ABC transporter" evidence="10">
    <location>
        <begin position="2"/>
        <end position="233"/>
    </location>
</feature>
<evidence type="ECO:0000259" key="10">
    <source>
        <dbReference type="PROSITE" id="PS50893"/>
    </source>
</evidence>
<evidence type="ECO:0000256" key="4">
    <source>
        <dbReference type="ARBA" id="ARBA00022741"/>
    </source>
</evidence>
<dbReference type="EC" id="7.6.2.9" evidence="9"/>
<dbReference type="InterPro" id="IPR015853">
    <property type="entry name" value="ABC_transpr_FbpC"/>
</dbReference>
<dbReference type="PROSITE" id="PS50893">
    <property type="entry name" value="ABC_TRANSPORTER_2"/>
    <property type="match status" value="1"/>
</dbReference>
<evidence type="ECO:0000313" key="11">
    <source>
        <dbReference type="EMBL" id="MBB4137308.1"/>
    </source>
</evidence>
<dbReference type="InterPro" id="IPR017871">
    <property type="entry name" value="ABC_transporter-like_CS"/>
</dbReference>
<dbReference type="GO" id="GO:0005524">
    <property type="term" value="F:ATP binding"/>
    <property type="evidence" value="ECO:0007669"/>
    <property type="project" value="UniProtKB-KW"/>
</dbReference>
<dbReference type="PANTHER" id="PTHR42781">
    <property type="entry name" value="SPERMIDINE/PUTRESCINE IMPORT ATP-BINDING PROTEIN POTA"/>
    <property type="match status" value="1"/>
</dbReference>
<dbReference type="GO" id="GO:0015408">
    <property type="term" value="F:ABC-type ferric iron transporter activity"/>
    <property type="evidence" value="ECO:0007669"/>
    <property type="project" value="InterPro"/>
</dbReference>
<dbReference type="GO" id="GO:0016020">
    <property type="term" value="C:membrane"/>
    <property type="evidence" value="ECO:0007669"/>
    <property type="project" value="InterPro"/>
</dbReference>
<dbReference type="Proteomes" id="UP000551501">
    <property type="component" value="Unassembled WGS sequence"/>
</dbReference>
<evidence type="ECO:0000256" key="1">
    <source>
        <dbReference type="ARBA" id="ARBA00022448"/>
    </source>
</evidence>
<dbReference type="EMBL" id="JACIFP010000001">
    <property type="protein sequence ID" value="MBB4137308.1"/>
    <property type="molecule type" value="Genomic_DNA"/>
</dbReference>
<dbReference type="Pfam" id="PF00005">
    <property type="entry name" value="ABC_tran"/>
    <property type="match status" value="1"/>
</dbReference>
<evidence type="ECO:0000256" key="8">
    <source>
        <dbReference type="ARBA" id="ARBA00023136"/>
    </source>
</evidence>
<dbReference type="RefSeq" id="WP_183372179.1">
    <property type="nucleotide sequence ID" value="NZ_BAABHL010000126.1"/>
</dbReference>
<keyword evidence="4" id="KW-0547">Nucleotide-binding</keyword>
<evidence type="ECO:0000313" key="12">
    <source>
        <dbReference type="Proteomes" id="UP000551501"/>
    </source>
</evidence>
<name>A0A840F4D5_9ACTN</name>
<dbReference type="InterPro" id="IPR003593">
    <property type="entry name" value="AAA+_ATPase"/>
</dbReference>
<evidence type="ECO:0000256" key="6">
    <source>
        <dbReference type="ARBA" id="ARBA00023004"/>
    </source>
</evidence>
<keyword evidence="12" id="KW-1185">Reference proteome</keyword>
<dbReference type="SMART" id="SM00382">
    <property type="entry name" value="AAA"/>
    <property type="match status" value="1"/>
</dbReference>
<dbReference type="GO" id="GO:0015418">
    <property type="term" value="F:ABC-type quaternary ammonium compound transporting activity"/>
    <property type="evidence" value="ECO:0007669"/>
    <property type="project" value="UniProtKB-EC"/>
</dbReference>
<dbReference type="InterPro" id="IPR003439">
    <property type="entry name" value="ABC_transporter-like_ATP-bd"/>
</dbReference>
<gene>
    <name evidence="11" type="ORF">BKA16_003860</name>
</gene>
<keyword evidence="8" id="KW-0472">Membrane</keyword>
<evidence type="ECO:0000256" key="3">
    <source>
        <dbReference type="ARBA" id="ARBA00022496"/>
    </source>
</evidence>
<keyword evidence="3" id="KW-0410">Iron transport</keyword>
<reference evidence="11 12" key="1">
    <citation type="submission" date="2020-08" db="EMBL/GenBank/DDBJ databases">
        <title>Sequencing the genomes of 1000 actinobacteria strains.</title>
        <authorList>
            <person name="Klenk H.-P."/>
        </authorList>
    </citation>
    <scope>NUCLEOTIDE SEQUENCE [LARGE SCALE GENOMIC DNA]</scope>
    <source>
        <strain evidence="11 12">DSM 45298</strain>
    </source>
</reference>
<keyword evidence="6" id="KW-0408">Iron</keyword>
<keyword evidence="5 11" id="KW-0067">ATP-binding</keyword>
<keyword evidence="2" id="KW-1003">Cell membrane</keyword>
<evidence type="ECO:0000256" key="2">
    <source>
        <dbReference type="ARBA" id="ARBA00022475"/>
    </source>
</evidence>
<dbReference type="GO" id="GO:0016887">
    <property type="term" value="F:ATP hydrolysis activity"/>
    <property type="evidence" value="ECO:0007669"/>
    <property type="project" value="InterPro"/>
</dbReference>
<dbReference type="PROSITE" id="PS00211">
    <property type="entry name" value="ABC_TRANSPORTER_1"/>
    <property type="match status" value="1"/>
</dbReference>
<keyword evidence="7" id="KW-0406">Ion transport</keyword>
<dbReference type="Gene3D" id="3.40.50.300">
    <property type="entry name" value="P-loop containing nucleotide triphosphate hydrolases"/>
    <property type="match status" value="1"/>
</dbReference>
<dbReference type="PANTHER" id="PTHR42781:SF4">
    <property type="entry name" value="SPERMIDINE_PUTRESCINE IMPORT ATP-BINDING PROTEIN POTA"/>
    <property type="match status" value="1"/>
</dbReference>
<dbReference type="SUPFAM" id="SSF50331">
    <property type="entry name" value="MOP-like"/>
    <property type="match status" value="1"/>
</dbReference>